<dbReference type="AlphaFoldDB" id="A0A1Q4V3C2"/>
<gene>
    <name evidence="1" type="ORF">AB852_25990</name>
</gene>
<evidence type="ECO:0000313" key="1">
    <source>
        <dbReference type="EMBL" id="OKH92357.1"/>
    </source>
</evidence>
<comment type="caution">
    <text evidence="1">The sequence shown here is derived from an EMBL/GenBank/DDBJ whole genome shotgun (WGS) entry which is preliminary data.</text>
</comment>
<proteinExistence type="predicted"/>
<dbReference type="Proteomes" id="UP000186455">
    <property type="component" value="Unassembled WGS sequence"/>
</dbReference>
<name>A0A1Q4V3C2_9ACTN</name>
<reference evidence="1 2" key="1">
    <citation type="submission" date="2015-06" db="EMBL/GenBank/DDBJ databases">
        <title>Cloning and characterization of the uncialamcin biosynthetic gene cluster.</title>
        <authorList>
            <person name="Yan X."/>
            <person name="Huang T."/>
            <person name="Ge H."/>
            <person name="Shen B."/>
        </authorList>
    </citation>
    <scope>NUCLEOTIDE SEQUENCE [LARGE SCALE GENOMIC DNA]</scope>
    <source>
        <strain evidence="1 2">DCA2648</strain>
    </source>
</reference>
<dbReference type="EMBL" id="LFBV01000007">
    <property type="protein sequence ID" value="OKH92357.1"/>
    <property type="molecule type" value="Genomic_DNA"/>
</dbReference>
<sequence>MRGDGGVHDLVVEAGFTGAAPQDEGEVASRFGEEVTALEGAVLVHHEQHRCHAGGGQGDVDHGRDPGQNCPAVCSAQVWVERCPSRVRR</sequence>
<organism evidence="1 2">
    <name type="scientific">Streptomyces uncialis</name>
    <dbReference type="NCBI Taxonomy" id="1048205"/>
    <lineage>
        <taxon>Bacteria</taxon>
        <taxon>Bacillati</taxon>
        <taxon>Actinomycetota</taxon>
        <taxon>Actinomycetes</taxon>
        <taxon>Kitasatosporales</taxon>
        <taxon>Streptomycetaceae</taxon>
        <taxon>Streptomyces</taxon>
    </lineage>
</organism>
<evidence type="ECO:0000313" key="2">
    <source>
        <dbReference type="Proteomes" id="UP000186455"/>
    </source>
</evidence>
<accession>A0A1Q4V3C2</accession>
<protein>
    <submittedName>
        <fullName evidence="1">Uncharacterized protein</fullName>
    </submittedName>
</protein>
<keyword evidence="2" id="KW-1185">Reference proteome</keyword>